<keyword evidence="7 11" id="KW-0238">DNA-binding</keyword>
<dbReference type="SMART" id="SM00430">
    <property type="entry name" value="HOLI"/>
    <property type="match status" value="1"/>
</dbReference>
<evidence type="ECO:0000256" key="5">
    <source>
        <dbReference type="ARBA" id="ARBA00022833"/>
    </source>
</evidence>
<name>A0A3Q2W603_HAPBU</name>
<dbReference type="GeneTree" id="ENSGT00940000158224"/>
<keyword evidence="5 11" id="KW-0862">Zinc</keyword>
<dbReference type="PRINTS" id="PR00398">
    <property type="entry name" value="STRDHORMONER"/>
</dbReference>
<evidence type="ECO:0000256" key="6">
    <source>
        <dbReference type="ARBA" id="ARBA00023015"/>
    </source>
</evidence>
<keyword evidence="15" id="KW-1185">Reference proteome</keyword>
<keyword evidence="9 11" id="KW-0675">Receptor</keyword>
<dbReference type="InterPro" id="IPR013088">
    <property type="entry name" value="Znf_NHR/GATA"/>
</dbReference>
<dbReference type="PROSITE" id="PS00031">
    <property type="entry name" value="NUCLEAR_REC_DBD_1"/>
    <property type="match status" value="1"/>
</dbReference>
<protein>
    <submittedName>
        <fullName evidence="14">Hepatocyte nuclear factor 4, gamma</fullName>
    </submittedName>
</protein>
<dbReference type="FunFam" id="3.30.50.10:FF:000012">
    <property type="entry name" value="Hepatocyte nuclear factor 4, alpha"/>
    <property type="match status" value="1"/>
</dbReference>
<dbReference type="Gene3D" id="3.30.50.10">
    <property type="entry name" value="Erythroid Transcription Factor GATA-1, subunit A"/>
    <property type="match status" value="1"/>
</dbReference>
<accession>A0A3Q2W603</accession>
<comment type="subcellular location">
    <subcellularLocation>
        <location evidence="1 11">Nucleus</location>
    </subcellularLocation>
</comment>
<sequence length="323" mass="36079">MKYPPTPQSKTLLDMEVANYCEGLDPSYNTLGFEHAEVLYVGREPSLPGPDGIISNCAICGDKATGKHYGASSCDGCKGFFRRSIRKSHVYTCRFSRQCVVDKDKRNQCRFCRLNKCFRAGMKKEAVQNERDRISSRRSISDSQDLPTITILAQAESLSHQSTTPVGIADLSEQKSATVGDICDSMRQQLLVLVEWAKYIPTFGELPLDDQVSLLRAHAGEHLLLGVAKRSMPFKDFLLLGSGCVIHRDSPEPEICRVANRVLDELVRPFQEIQIDENEFAALKAIVFFDPGTTLSVCVCVCVYAYLLISWHQSGAVKHWCSF</sequence>
<dbReference type="Pfam" id="PF00105">
    <property type="entry name" value="zf-C4"/>
    <property type="match status" value="1"/>
</dbReference>
<dbReference type="Gene3D" id="1.10.565.10">
    <property type="entry name" value="Retinoid X Receptor"/>
    <property type="match status" value="1"/>
</dbReference>
<evidence type="ECO:0000256" key="8">
    <source>
        <dbReference type="ARBA" id="ARBA00023163"/>
    </source>
</evidence>
<dbReference type="InterPro" id="IPR001628">
    <property type="entry name" value="Znf_hrmn_rcpt"/>
</dbReference>
<evidence type="ECO:0000256" key="4">
    <source>
        <dbReference type="ARBA" id="ARBA00022771"/>
    </source>
</evidence>
<dbReference type="InterPro" id="IPR035500">
    <property type="entry name" value="NHR-like_dom_sf"/>
</dbReference>
<dbReference type="InterPro" id="IPR000536">
    <property type="entry name" value="Nucl_hrmn_rcpt_lig-bd"/>
</dbReference>
<dbReference type="Pfam" id="PF00104">
    <property type="entry name" value="Hormone_recep"/>
    <property type="match status" value="1"/>
</dbReference>
<dbReference type="GO" id="GO:0005634">
    <property type="term" value="C:nucleus"/>
    <property type="evidence" value="ECO:0007669"/>
    <property type="project" value="UniProtKB-SubCell"/>
</dbReference>
<proteinExistence type="inferred from homology"/>
<dbReference type="PROSITE" id="PS51030">
    <property type="entry name" value="NUCLEAR_REC_DBD_2"/>
    <property type="match status" value="1"/>
</dbReference>
<dbReference type="AlphaFoldDB" id="A0A3Q2W603"/>
<evidence type="ECO:0000259" key="13">
    <source>
        <dbReference type="PROSITE" id="PS51843"/>
    </source>
</evidence>
<keyword evidence="10 11" id="KW-0539">Nucleus</keyword>
<keyword evidence="6 11" id="KW-0805">Transcription regulation</keyword>
<dbReference type="InterPro" id="IPR049636">
    <property type="entry name" value="HNF4-like_DBD"/>
</dbReference>
<keyword evidence="4 11" id="KW-0863">Zinc-finger</keyword>
<dbReference type="SMART" id="SM00399">
    <property type="entry name" value="ZnF_C4"/>
    <property type="match status" value="1"/>
</dbReference>
<evidence type="ECO:0000256" key="7">
    <source>
        <dbReference type="ARBA" id="ARBA00023125"/>
    </source>
</evidence>
<dbReference type="GO" id="GO:0000978">
    <property type="term" value="F:RNA polymerase II cis-regulatory region sequence-specific DNA binding"/>
    <property type="evidence" value="ECO:0007669"/>
    <property type="project" value="InterPro"/>
</dbReference>
<evidence type="ECO:0000256" key="2">
    <source>
        <dbReference type="ARBA" id="ARBA00006421"/>
    </source>
</evidence>
<dbReference type="CDD" id="cd06960">
    <property type="entry name" value="NR_DBD_HNF4A"/>
    <property type="match status" value="1"/>
</dbReference>
<dbReference type="InterPro" id="IPR001723">
    <property type="entry name" value="Nuclear_hrmn_rcpt"/>
</dbReference>
<feature type="domain" description="Nuclear receptor" evidence="12">
    <location>
        <begin position="54"/>
        <end position="129"/>
    </location>
</feature>
<reference evidence="14" key="2">
    <citation type="submission" date="2025-09" db="UniProtKB">
        <authorList>
            <consortium name="Ensembl"/>
        </authorList>
    </citation>
    <scope>IDENTIFICATION</scope>
</reference>
<evidence type="ECO:0000259" key="12">
    <source>
        <dbReference type="PROSITE" id="PS51030"/>
    </source>
</evidence>
<keyword evidence="8 11" id="KW-0804">Transcription</keyword>
<evidence type="ECO:0000256" key="1">
    <source>
        <dbReference type="ARBA" id="ARBA00004123"/>
    </source>
</evidence>
<evidence type="ECO:0000256" key="9">
    <source>
        <dbReference type="ARBA" id="ARBA00023170"/>
    </source>
</evidence>
<dbReference type="PRINTS" id="PR00047">
    <property type="entry name" value="STROIDFINGER"/>
</dbReference>
<dbReference type="InterPro" id="IPR050274">
    <property type="entry name" value="Nuclear_hormone_rcpt_NR2"/>
</dbReference>
<feature type="domain" description="NR LBD" evidence="13">
    <location>
        <begin position="144"/>
        <end position="323"/>
    </location>
</feature>
<organism evidence="14 15">
    <name type="scientific">Haplochromis burtoni</name>
    <name type="common">Burton's mouthbrooder</name>
    <name type="synonym">Chromis burtoni</name>
    <dbReference type="NCBI Taxonomy" id="8153"/>
    <lineage>
        <taxon>Eukaryota</taxon>
        <taxon>Metazoa</taxon>
        <taxon>Chordata</taxon>
        <taxon>Craniata</taxon>
        <taxon>Vertebrata</taxon>
        <taxon>Euteleostomi</taxon>
        <taxon>Actinopterygii</taxon>
        <taxon>Neopterygii</taxon>
        <taxon>Teleostei</taxon>
        <taxon>Neoteleostei</taxon>
        <taxon>Acanthomorphata</taxon>
        <taxon>Ovalentaria</taxon>
        <taxon>Cichlomorphae</taxon>
        <taxon>Cichliformes</taxon>
        <taxon>Cichlidae</taxon>
        <taxon>African cichlids</taxon>
        <taxon>Pseudocrenilabrinae</taxon>
        <taxon>Haplochromini</taxon>
        <taxon>Haplochromis</taxon>
    </lineage>
</organism>
<dbReference type="GO" id="GO:0003700">
    <property type="term" value="F:DNA-binding transcription factor activity"/>
    <property type="evidence" value="ECO:0007669"/>
    <property type="project" value="InterPro"/>
</dbReference>
<evidence type="ECO:0000313" key="15">
    <source>
        <dbReference type="Proteomes" id="UP000264840"/>
    </source>
</evidence>
<dbReference type="PANTHER" id="PTHR24083">
    <property type="entry name" value="NUCLEAR HORMONE RECEPTOR"/>
    <property type="match status" value="1"/>
</dbReference>
<comment type="similarity">
    <text evidence="2">Belongs to the nuclear hormone receptor family. NR2 subfamily.</text>
</comment>
<evidence type="ECO:0000313" key="14">
    <source>
        <dbReference type="Ensembl" id="ENSHBUP00000020928.1"/>
    </source>
</evidence>
<dbReference type="Proteomes" id="UP000264840">
    <property type="component" value="Unplaced"/>
</dbReference>
<dbReference type="SUPFAM" id="SSF48508">
    <property type="entry name" value="Nuclear receptor ligand-binding domain"/>
    <property type="match status" value="1"/>
</dbReference>
<evidence type="ECO:0000256" key="11">
    <source>
        <dbReference type="RuleBase" id="RU004334"/>
    </source>
</evidence>
<reference evidence="14" key="1">
    <citation type="submission" date="2025-08" db="UniProtKB">
        <authorList>
            <consortium name="Ensembl"/>
        </authorList>
    </citation>
    <scope>IDENTIFICATION</scope>
</reference>
<dbReference type="PROSITE" id="PS51843">
    <property type="entry name" value="NR_LBD"/>
    <property type="match status" value="1"/>
</dbReference>
<evidence type="ECO:0000256" key="10">
    <source>
        <dbReference type="ARBA" id="ARBA00023242"/>
    </source>
</evidence>
<dbReference type="SUPFAM" id="SSF57716">
    <property type="entry name" value="Glucocorticoid receptor-like (DNA-binding domain)"/>
    <property type="match status" value="1"/>
</dbReference>
<evidence type="ECO:0000256" key="3">
    <source>
        <dbReference type="ARBA" id="ARBA00022723"/>
    </source>
</evidence>
<dbReference type="GO" id="GO:0008270">
    <property type="term" value="F:zinc ion binding"/>
    <property type="evidence" value="ECO:0007669"/>
    <property type="project" value="UniProtKB-KW"/>
</dbReference>
<dbReference type="Ensembl" id="ENSHBUT00000036146.1">
    <property type="protein sequence ID" value="ENSHBUP00000020928.1"/>
    <property type="gene ID" value="ENSHBUG00000023255.1"/>
</dbReference>
<keyword evidence="3 11" id="KW-0479">Metal-binding</keyword>